<dbReference type="PROSITE" id="PS50108">
    <property type="entry name" value="CRIB"/>
    <property type="match status" value="1"/>
</dbReference>
<reference evidence="5" key="1">
    <citation type="submission" date="2025-08" db="UniProtKB">
        <authorList>
            <consortium name="RefSeq"/>
        </authorList>
    </citation>
    <scope>IDENTIFICATION</scope>
    <source>
        <tissue evidence="5">Young leaves</tissue>
    </source>
</reference>
<gene>
    <name evidence="5" type="primary">LOC111460649</name>
</gene>
<sequence>MRAFAKFVALPFFSGCASRSTVATGTPVSTTQGRELKGSDVNPSVARREESEHKISEVKMKNPSSFFILLNISNGVHKLVRSFKTLSQLFVLRREEEEEEVEEVEMEIGHPTDVKHVTHIGLDGSTTTNPIKGWDTNLNPFLSFPSISLRQFELSMAAQAQAQPPLLLHS</sequence>
<keyword evidence="2" id="KW-0732">Signal</keyword>
<keyword evidence="4" id="KW-1185">Reference proteome</keyword>
<protein>
    <submittedName>
        <fullName evidence="5">CRIB domain-containing protein RIC4-like</fullName>
    </submittedName>
</protein>
<evidence type="ECO:0000256" key="2">
    <source>
        <dbReference type="SAM" id="SignalP"/>
    </source>
</evidence>
<evidence type="ECO:0000256" key="1">
    <source>
        <dbReference type="SAM" id="MobiDB-lite"/>
    </source>
</evidence>
<evidence type="ECO:0000313" key="4">
    <source>
        <dbReference type="Proteomes" id="UP000504609"/>
    </source>
</evidence>
<organism evidence="4 5">
    <name type="scientific">Cucurbita moschata</name>
    <name type="common">Winter crookneck squash</name>
    <name type="synonym">Cucurbita pepo var. moschata</name>
    <dbReference type="NCBI Taxonomy" id="3662"/>
    <lineage>
        <taxon>Eukaryota</taxon>
        <taxon>Viridiplantae</taxon>
        <taxon>Streptophyta</taxon>
        <taxon>Embryophyta</taxon>
        <taxon>Tracheophyta</taxon>
        <taxon>Spermatophyta</taxon>
        <taxon>Magnoliopsida</taxon>
        <taxon>eudicotyledons</taxon>
        <taxon>Gunneridae</taxon>
        <taxon>Pentapetalae</taxon>
        <taxon>rosids</taxon>
        <taxon>fabids</taxon>
        <taxon>Cucurbitales</taxon>
        <taxon>Cucurbitaceae</taxon>
        <taxon>Cucurbiteae</taxon>
        <taxon>Cucurbita</taxon>
    </lineage>
</organism>
<dbReference type="InterPro" id="IPR000095">
    <property type="entry name" value="CRIB_dom"/>
</dbReference>
<feature type="domain" description="CRIB" evidence="3">
    <location>
        <begin position="108"/>
        <end position="121"/>
    </location>
</feature>
<dbReference type="RefSeq" id="XP_022959629.1">
    <property type="nucleotide sequence ID" value="XM_023103861.1"/>
</dbReference>
<feature type="signal peptide" evidence="2">
    <location>
        <begin position="1"/>
        <end position="23"/>
    </location>
</feature>
<proteinExistence type="predicted"/>
<dbReference type="GeneID" id="111460649"/>
<feature type="compositionally biased region" description="Polar residues" evidence="1">
    <location>
        <begin position="23"/>
        <end position="33"/>
    </location>
</feature>
<dbReference type="PANTHER" id="PTHR46931:SF14">
    <property type="entry name" value="CRIB DOMAIN-CONTAINING PROTEIN RIC2"/>
    <property type="match status" value="1"/>
</dbReference>
<feature type="chain" id="PRO_5026976804" evidence="2">
    <location>
        <begin position="24"/>
        <end position="170"/>
    </location>
</feature>
<dbReference type="InterPro" id="IPR044509">
    <property type="entry name" value="RIC2/4"/>
</dbReference>
<evidence type="ECO:0000259" key="3">
    <source>
        <dbReference type="PROSITE" id="PS50108"/>
    </source>
</evidence>
<feature type="compositionally biased region" description="Basic and acidic residues" evidence="1">
    <location>
        <begin position="46"/>
        <end position="55"/>
    </location>
</feature>
<dbReference type="PANTHER" id="PTHR46931">
    <property type="entry name" value="CRIB DOMAIN-CONTAINING PROTEIN RIC2"/>
    <property type="match status" value="1"/>
</dbReference>
<accession>A0A6J1H8M6</accession>
<name>A0A6J1H8M6_CUCMO</name>
<dbReference type="AlphaFoldDB" id="A0A6J1H8M6"/>
<feature type="region of interest" description="Disordered" evidence="1">
    <location>
        <begin position="23"/>
        <end position="55"/>
    </location>
</feature>
<evidence type="ECO:0000313" key="5">
    <source>
        <dbReference type="RefSeq" id="XP_022959629.1"/>
    </source>
</evidence>
<dbReference type="Proteomes" id="UP000504609">
    <property type="component" value="Unplaced"/>
</dbReference>
<dbReference type="KEGG" id="cmos:111460649"/>
<dbReference type="SMART" id="SM00285">
    <property type="entry name" value="PBD"/>
    <property type="match status" value="1"/>
</dbReference>